<feature type="compositionally biased region" description="Polar residues" evidence="1">
    <location>
        <begin position="56"/>
        <end position="66"/>
    </location>
</feature>
<evidence type="ECO:0000313" key="2">
    <source>
        <dbReference type="EMBL" id="JAB68609.1"/>
    </source>
</evidence>
<protein>
    <submittedName>
        <fullName evidence="2">Putative retinitis pigmentosa gtpase regulator b</fullName>
    </submittedName>
</protein>
<dbReference type="AlphaFoldDB" id="V5GWT0"/>
<accession>V5GWT0</accession>
<feature type="compositionally biased region" description="Low complexity" evidence="1">
    <location>
        <begin position="154"/>
        <end position="167"/>
    </location>
</feature>
<name>V5GWT0_IXORI</name>
<proteinExistence type="evidence at transcript level"/>
<feature type="compositionally biased region" description="Basic and acidic residues" evidence="1">
    <location>
        <begin position="198"/>
        <end position="216"/>
    </location>
</feature>
<reference evidence="2" key="1">
    <citation type="journal article" date="2015" name="Sci. Rep.">
        <title>Tissue- and time-dependent transcription in Ixodes ricinus salivary glands and midguts when blood feeding on the vertebrate host.</title>
        <authorList>
            <person name="Kotsyfakis M."/>
            <person name="Schwarz A."/>
            <person name="Erhart J."/>
            <person name="Ribeiro J.M."/>
        </authorList>
    </citation>
    <scope>NUCLEOTIDE SEQUENCE</scope>
    <source>
        <tissue evidence="2">Salivary gland and midgut</tissue>
    </source>
</reference>
<sequence>MWCITKRRSRYDCLFTDMYNRLRWIAFLLSLEHLLAASLPTDIFLENEKQALVQTGPNRKSLQSPHLGQLQEKENSGSFQSLSSLKEAPTHYKRSMPPLVVEKKDFHARLDADDSDSSSEIIKSEPDEGSSDSEHESDDISVSSEPESEDDEGSSSSDGEFSESTVESSEEEEDDPSESVDDVFGEASEAQEESSEESEQKDVNKEEFTEPPRDSEIDSDET</sequence>
<feature type="compositionally biased region" description="Acidic residues" evidence="1">
    <location>
        <begin position="168"/>
        <end position="197"/>
    </location>
</feature>
<feature type="region of interest" description="Disordered" evidence="1">
    <location>
        <begin position="56"/>
        <end position="82"/>
    </location>
</feature>
<feature type="region of interest" description="Disordered" evidence="1">
    <location>
        <begin position="110"/>
        <end position="222"/>
    </location>
</feature>
<organism evidence="2">
    <name type="scientific">Ixodes ricinus</name>
    <name type="common">Common tick</name>
    <name type="synonym">Acarus ricinus</name>
    <dbReference type="NCBI Taxonomy" id="34613"/>
    <lineage>
        <taxon>Eukaryota</taxon>
        <taxon>Metazoa</taxon>
        <taxon>Ecdysozoa</taxon>
        <taxon>Arthropoda</taxon>
        <taxon>Chelicerata</taxon>
        <taxon>Arachnida</taxon>
        <taxon>Acari</taxon>
        <taxon>Parasitiformes</taxon>
        <taxon>Ixodida</taxon>
        <taxon>Ixodoidea</taxon>
        <taxon>Ixodidae</taxon>
        <taxon>Ixodinae</taxon>
        <taxon>Ixodes</taxon>
    </lineage>
</organism>
<feature type="compositionally biased region" description="Acidic residues" evidence="1">
    <location>
        <begin position="127"/>
        <end position="139"/>
    </location>
</feature>
<evidence type="ECO:0000256" key="1">
    <source>
        <dbReference type="SAM" id="MobiDB-lite"/>
    </source>
</evidence>
<dbReference type="EMBL" id="GANP01015859">
    <property type="protein sequence ID" value="JAB68609.1"/>
    <property type="molecule type" value="mRNA"/>
</dbReference>